<reference evidence="4" key="2">
    <citation type="submission" date="2020-05" db="UniProtKB">
        <authorList>
            <consortium name="EnsemblMetazoa"/>
        </authorList>
    </citation>
    <scope>IDENTIFICATION</scope>
    <source>
        <strain evidence="4">wikel</strain>
    </source>
</reference>
<dbReference type="EC" id="2.7.7.49" evidence="3"/>
<feature type="compositionally biased region" description="Polar residues" evidence="1">
    <location>
        <begin position="9"/>
        <end position="26"/>
    </location>
</feature>
<dbReference type="InterPro" id="IPR000477">
    <property type="entry name" value="RT_dom"/>
</dbReference>
<dbReference type="SUPFAM" id="SSF56672">
    <property type="entry name" value="DNA/RNA polymerases"/>
    <property type="match status" value="1"/>
</dbReference>
<reference evidence="3 5" key="1">
    <citation type="submission" date="2008-03" db="EMBL/GenBank/DDBJ databases">
        <title>Annotation of Ixodes scapularis.</title>
        <authorList>
            <consortium name="Ixodes scapularis Genome Project Consortium"/>
            <person name="Caler E."/>
            <person name="Hannick L.I."/>
            <person name="Bidwell S."/>
            <person name="Joardar V."/>
            <person name="Thiagarajan M."/>
            <person name="Amedeo P."/>
            <person name="Galinsky K.J."/>
            <person name="Schobel S."/>
            <person name="Inman J."/>
            <person name="Hostetler J."/>
            <person name="Miller J."/>
            <person name="Hammond M."/>
            <person name="Megy K."/>
            <person name="Lawson D."/>
            <person name="Kodira C."/>
            <person name="Sutton G."/>
            <person name="Meyer J."/>
            <person name="Hill C.A."/>
            <person name="Birren B."/>
            <person name="Nene V."/>
            <person name="Collins F."/>
            <person name="Alarcon-Chaidez F."/>
            <person name="Wikel S."/>
            <person name="Strausberg R."/>
        </authorList>
    </citation>
    <scope>NUCLEOTIDE SEQUENCE [LARGE SCALE GENOMIC DNA]</scope>
    <source>
        <strain evidence="5">Wikel</strain>
        <strain evidence="3">Wikel colony</strain>
    </source>
</reference>
<feature type="region of interest" description="Disordered" evidence="1">
    <location>
        <begin position="1"/>
        <end position="43"/>
    </location>
</feature>
<dbReference type="EMBL" id="DS771970">
    <property type="protein sequence ID" value="EEC09139.1"/>
    <property type="molecule type" value="Genomic_DNA"/>
</dbReference>
<evidence type="ECO:0000256" key="1">
    <source>
        <dbReference type="SAM" id="MobiDB-lite"/>
    </source>
</evidence>
<dbReference type="PROSITE" id="PS50878">
    <property type="entry name" value="RT_POL"/>
    <property type="match status" value="1"/>
</dbReference>
<dbReference type="InterPro" id="IPR043502">
    <property type="entry name" value="DNA/RNA_pol_sf"/>
</dbReference>
<keyword evidence="3" id="KW-0808">Transferase</keyword>
<sequence>MDAMATPSRLFTQDCPSQGGSLQNSDQQEDAVETAPAKLEDDSSVLAEHTKKLRRLLTRAPNADNWAEFGSILDDAISVIATTVKLPDATADGRPRREVNPQNAQQIQSLYRRNRRRAVRLIAEGPSTLCPIPPDELEAYFSTVWAPKEADTTLLTRRMPAPGELSLAAFTEDEVAARLRRCENTAPGGDRLTYHHWRTVDPEGSFLAAVFNCCLRHRRVPACWKASRTVLIHKKGEKRDPTNWRPISLGNTIAKLYAGCLASRLQGWLCDHGILSQCQKGFLPHDGVFEHNFVLQERLDAARTGGGDLCVAFLDYANAFGSVAHNALVDSVRGAGTGDAFASIIQDLYEDNTTTIISEGGTTEPVAIKAGIRQGCPLSGLLFNLVLDPVIRAVQGGQRQHKILAYADDLTPMGGSPAELQTRINVVTALSSGLGLQLNPSKWSCPTPPAWTTRSPWGDACCPQCWLPGRGWTP</sequence>
<keyword evidence="5" id="KW-1185">Reference proteome</keyword>
<dbReference type="EnsemblMetazoa" id="ISCW007053-RA">
    <property type="protein sequence ID" value="ISCW007053-PA"/>
    <property type="gene ID" value="ISCW007053"/>
</dbReference>
<dbReference type="VEuPathDB" id="VectorBase:ISCW007053"/>
<dbReference type="Proteomes" id="UP000001555">
    <property type="component" value="Unassembled WGS sequence"/>
</dbReference>
<proteinExistence type="predicted"/>
<evidence type="ECO:0000313" key="5">
    <source>
        <dbReference type="Proteomes" id="UP000001555"/>
    </source>
</evidence>
<keyword evidence="3" id="KW-0695">RNA-directed DNA polymerase</keyword>
<protein>
    <submittedName>
        <fullName evidence="3 4">Reverse transcriptase, putative</fullName>
        <ecNumber evidence="3">2.7.7.49</ecNumber>
    </submittedName>
</protein>
<dbReference type="HOGENOM" id="CLU_576578_0_0_1"/>
<feature type="domain" description="Reverse transcriptase" evidence="2">
    <location>
        <begin position="213"/>
        <end position="456"/>
    </location>
</feature>
<organism>
    <name type="scientific">Ixodes scapularis</name>
    <name type="common">Black-legged tick</name>
    <name type="synonym">Deer tick</name>
    <dbReference type="NCBI Taxonomy" id="6945"/>
    <lineage>
        <taxon>Eukaryota</taxon>
        <taxon>Metazoa</taxon>
        <taxon>Ecdysozoa</taxon>
        <taxon>Arthropoda</taxon>
        <taxon>Chelicerata</taxon>
        <taxon>Arachnida</taxon>
        <taxon>Acari</taxon>
        <taxon>Parasitiformes</taxon>
        <taxon>Ixodida</taxon>
        <taxon>Ixodoidea</taxon>
        <taxon>Ixodidae</taxon>
        <taxon>Ixodinae</taxon>
        <taxon>Ixodes</taxon>
    </lineage>
</organism>
<gene>
    <name evidence="3" type="ORF">IscW_ISCW007053</name>
</gene>
<keyword evidence="3" id="KW-0548">Nucleotidyltransferase</keyword>
<dbReference type="Pfam" id="PF00078">
    <property type="entry name" value="RVT_1"/>
    <property type="match status" value="1"/>
</dbReference>
<dbReference type="AlphaFoldDB" id="B7PRB7"/>
<dbReference type="PaxDb" id="6945-B7PRB7"/>
<dbReference type="CDD" id="cd01650">
    <property type="entry name" value="RT_nLTR_like"/>
    <property type="match status" value="1"/>
</dbReference>
<accession>B7PRB7</accession>
<dbReference type="GO" id="GO:0003964">
    <property type="term" value="F:RNA-directed DNA polymerase activity"/>
    <property type="evidence" value="ECO:0007669"/>
    <property type="project" value="UniProtKB-KW"/>
</dbReference>
<dbReference type="OrthoDB" id="10067100at2759"/>
<name>B7PRB7_IXOSC</name>
<dbReference type="InParanoid" id="B7PRB7"/>
<evidence type="ECO:0000259" key="2">
    <source>
        <dbReference type="PROSITE" id="PS50878"/>
    </source>
</evidence>
<dbReference type="VEuPathDB" id="VectorBase:ISCI007053"/>
<dbReference type="VEuPathDB" id="VectorBase:ISCP_019496"/>
<dbReference type="EMBL" id="ABJB010257990">
    <property type="status" value="NOT_ANNOTATED_CDS"/>
    <property type="molecule type" value="Genomic_DNA"/>
</dbReference>
<dbReference type="PANTHER" id="PTHR19446">
    <property type="entry name" value="REVERSE TRANSCRIPTASES"/>
    <property type="match status" value="1"/>
</dbReference>
<evidence type="ECO:0000313" key="3">
    <source>
        <dbReference type="EMBL" id="EEC09139.1"/>
    </source>
</evidence>
<evidence type="ECO:0000313" key="4">
    <source>
        <dbReference type="EnsemblMetazoa" id="ISCW007053-PA"/>
    </source>
</evidence>